<reference evidence="1 2" key="1">
    <citation type="submission" date="2019-02" db="EMBL/GenBank/DDBJ databases">
        <title>Deep-cultivation of Planctomycetes and their phenomic and genomic characterization uncovers novel biology.</title>
        <authorList>
            <person name="Wiegand S."/>
            <person name="Jogler M."/>
            <person name="Boedeker C."/>
            <person name="Pinto D."/>
            <person name="Vollmers J."/>
            <person name="Rivas-Marin E."/>
            <person name="Kohn T."/>
            <person name="Peeters S.H."/>
            <person name="Heuer A."/>
            <person name="Rast P."/>
            <person name="Oberbeckmann S."/>
            <person name="Bunk B."/>
            <person name="Jeske O."/>
            <person name="Meyerdierks A."/>
            <person name="Storesund J.E."/>
            <person name="Kallscheuer N."/>
            <person name="Luecker S."/>
            <person name="Lage O.M."/>
            <person name="Pohl T."/>
            <person name="Merkel B.J."/>
            <person name="Hornburger P."/>
            <person name="Mueller R.-W."/>
            <person name="Bruemmer F."/>
            <person name="Labrenz M."/>
            <person name="Spormann A.M."/>
            <person name="Op den Camp H."/>
            <person name="Overmann J."/>
            <person name="Amann R."/>
            <person name="Jetten M.S.M."/>
            <person name="Mascher T."/>
            <person name="Medema M.H."/>
            <person name="Devos D.P."/>
            <person name="Kaster A.-K."/>
            <person name="Ovreas L."/>
            <person name="Rohde M."/>
            <person name="Galperin M.Y."/>
            <person name="Jogler C."/>
        </authorList>
    </citation>
    <scope>NUCLEOTIDE SEQUENCE [LARGE SCALE GENOMIC DNA]</scope>
    <source>
        <strain evidence="1 2">Mal33</strain>
    </source>
</reference>
<dbReference type="AlphaFoldDB" id="A0A518ITU5"/>
<dbReference type="RefSeq" id="WP_145285039.1">
    <property type="nucleotide sequence ID" value="NZ_CP036318.1"/>
</dbReference>
<evidence type="ECO:0000313" key="1">
    <source>
        <dbReference type="EMBL" id="QDV56514.1"/>
    </source>
</evidence>
<name>A0A518ITU5_9BACT</name>
<dbReference type="InterPro" id="IPR021508">
    <property type="entry name" value="Gp17-like"/>
</dbReference>
<dbReference type="Proteomes" id="UP000316770">
    <property type="component" value="Chromosome"/>
</dbReference>
<gene>
    <name evidence="1" type="ORF">Mal33_25050</name>
</gene>
<sequence length="136" mass="15387">MIVDVQQFVTAWLNTDATINGIVAKRITADELDKQKVYPAIRHTIITTTEDTDLDGNAVALHSRIQIDCLALNRHQANALCRLVRNRLRGYWGTYDGFLVHGLIPVDAQRNQYTQPKPSVQGIRAAIQDFRISYQP</sequence>
<dbReference type="EMBL" id="CP036318">
    <property type="protein sequence ID" value="QDV56514.1"/>
    <property type="molecule type" value="Genomic_DNA"/>
</dbReference>
<dbReference type="Pfam" id="PF11367">
    <property type="entry name" value="Tail_completion_gp17"/>
    <property type="match status" value="1"/>
</dbReference>
<organism evidence="1 2">
    <name type="scientific">Rosistilla oblonga</name>
    <dbReference type="NCBI Taxonomy" id="2527990"/>
    <lineage>
        <taxon>Bacteria</taxon>
        <taxon>Pseudomonadati</taxon>
        <taxon>Planctomycetota</taxon>
        <taxon>Planctomycetia</taxon>
        <taxon>Pirellulales</taxon>
        <taxon>Pirellulaceae</taxon>
        <taxon>Rosistilla</taxon>
    </lineage>
</organism>
<protein>
    <submittedName>
        <fullName evidence="1">Uncharacterized protein</fullName>
    </submittedName>
</protein>
<proteinExistence type="predicted"/>
<evidence type="ECO:0000313" key="2">
    <source>
        <dbReference type="Proteomes" id="UP000316770"/>
    </source>
</evidence>
<accession>A0A518ITU5</accession>
<keyword evidence="2" id="KW-1185">Reference proteome</keyword>